<dbReference type="SUPFAM" id="SSF89895">
    <property type="entry name" value="FYSH domain"/>
    <property type="match status" value="1"/>
</dbReference>
<dbReference type="GeneID" id="19879958"/>
<organism evidence="2 3">
    <name type="scientific">Vavraia culicis (isolate floridensis)</name>
    <name type="common">Microsporidian parasite</name>
    <dbReference type="NCBI Taxonomy" id="948595"/>
    <lineage>
        <taxon>Eukaryota</taxon>
        <taxon>Fungi</taxon>
        <taxon>Fungi incertae sedis</taxon>
        <taxon>Microsporidia</taxon>
        <taxon>Pleistophoridae</taxon>
        <taxon>Vavraia</taxon>
    </lineage>
</organism>
<dbReference type="STRING" id="948595.L2GSU1"/>
<dbReference type="Gene3D" id="3.30.1250.10">
    <property type="entry name" value="Ribosome maturation protein SBDS, N-terminal domain"/>
    <property type="match status" value="1"/>
</dbReference>
<dbReference type="InParanoid" id="L2GSU1"/>
<evidence type="ECO:0000313" key="3">
    <source>
        <dbReference type="Proteomes" id="UP000011081"/>
    </source>
</evidence>
<feature type="domain" description="Ribosome maturation protein SDO1/SBDS N-terminal" evidence="1">
    <location>
        <begin position="12"/>
        <end position="96"/>
    </location>
</feature>
<gene>
    <name evidence="2" type="ORF">VCUG_02090</name>
</gene>
<dbReference type="InterPro" id="IPR036786">
    <property type="entry name" value="Ribosome_mat_SBDS_N_sf"/>
</dbReference>
<dbReference type="AlphaFoldDB" id="L2GSU1"/>
<dbReference type="RefSeq" id="XP_008075104.1">
    <property type="nucleotide sequence ID" value="XM_008076913.1"/>
</dbReference>
<reference evidence="3" key="1">
    <citation type="submission" date="2011-03" db="EMBL/GenBank/DDBJ databases">
        <title>The genome sequence of Vavraia culicis strain floridensis.</title>
        <authorList>
            <consortium name="The Broad Institute Genome Sequencing Platform"/>
            <person name="Cuomo C."/>
            <person name="Becnel J."/>
            <person name="Sanscrainte N."/>
            <person name="Young S.K."/>
            <person name="Zeng Q."/>
            <person name="Gargeya S."/>
            <person name="Fitzgerald M."/>
            <person name="Haas B."/>
            <person name="Abouelleil A."/>
            <person name="Alvarado L."/>
            <person name="Arachchi H.M."/>
            <person name="Berlin A."/>
            <person name="Chapman S.B."/>
            <person name="Gearin G."/>
            <person name="Goldberg J."/>
            <person name="Griggs A."/>
            <person name="Gujja S."/>
            <person name="Hansen M."/>
            <person name="Heiman D."/>
            <person name="Howarth C."/>
            <person name="Larimer J."/>
            <person name="Lui A."/>
            <person name="MacDonald P.J.P."/>
            <person name="McCowen C."/>
            <person name="Montmayeur A."/>
            <person name="Murphy C."/>
            <person name="Neiman D."/>
            <person name="Pearson M."/>
            <person name="Priest M."/>
            <person name="Roberts A."/>
            <person name="Saif S."/>
            <person name="Shea T."/>
            <person name="Sisk P."/>
            <person name="Stolte C."/>
            <person name="Sykes S."/>
            <person name="Wortman J."/>
            <person name="Nusbaum C."/>
            <person name="Birren B."/>
        </authorList>
    </citation>
    <scope>NUCLEOTIDE SEQUENCE [LARGE SCALE GENOMIC DNA]</scope>
    <source>
        <strain evidence="3">floridensis</strain>
    </source>
</reference>
<dbReference type="HOGENOM" id="CLU_043216_3_0_1"/>
<dbReference type="EMBL" id="GL877446">
    <property type="protein sequence ID" value="ELA46412.1"/>
    <property type="molecule type" value="Genomic_DNA"/>
</dbReference>
<protein>
    <recommendedName>
        <fullName evidence="1">Ribosome maturation protein SDO1/SBDS N-terminal domain-containing protein</fullName>
    </recommendedName>
</protein>
<dbReference type="Proteomes" id="UP000011081">
    <property type="component" value="Unassembled WGS sequence"/>
</dbReference>
<dbReference type="PANTHER" id="PTHR10927">
    <property type="entry name" value="RIBOSOME MATURATION PROTEIN SBDS"/>
    <property type="match status" value="1"/>
</dbReference>
<dbReference type="InterPro" id="IPR039100">
    <property type="entry name" value="Sdo1/SBDS-like"/>
</dbReference>
<name>L2GSU1_VAVCU</name>
<accession>L2GSU1</accession>
<evidence type="ECO:0000313" key="2">
    <source>
        <dbReference type="EMBL" id="ELA46412.1"/>
    </source>
</evidence>
<dbReference type="VEuPathDB" id="MicrosporidiaDB:VCUG_02090"/>
<dbReference type="OrthoDB" id="10253092at2759"/>
<sequence>MFTPSNIKKLINVTTITLRKNSVTYEVPIYPNTLKPYLNNLLPLSSVVHTHCIYKSVSKGLLHNREALKAIPGDNMDQKIEHILRNGHDKEESTTRDHNTDKKIRSVSTYLMRRIRYQRRRISLEEAMDIVRRYDVSRDVKVVANSIVKDLTARDADYEREKFRVRVSAKFWEEIRQAFDVEQAGDWMRMDGEVLRKVKAWCEERSIGCEIGDESEEEDEIIC</sequence>
<keyword evidence="3" id="KW-1185">Reference proteome</keyword>
<dbReference type="InterPro" id="IPR019783">
    <property type="entry name" value="SDO1/SBDS_N"/>
</dbReference>
<evidence type="ECO:0000259" key="1">
    <source>
        <dbReference type="Pfam" id="PF01172"/>
    </source>
</evidence>
<dbReference type="Pfam" id="PF01172">
    <property type="entry name" value="SBDS_N"/>
    <property type="match status" value="1"/>
</dbReference>
<dbReference type="PANTHER" id="PTHR10927:SF2">
    <property type="entry name" value="RESTRICTION OF TELOMERE CAPPING PROTEIN 3"/>
    <property type="match status" value="1"/>
</dbReference>
<proteinExistence type="predicted"/>
<dbReference type="OMA" id="ATRVYEQ"/>